<dbReference type="Gene3D" id="3.40.50.2000">
    <property type="entry name" value="Glycogen Phosphorylase B"/>
    <property type="match status" value="1"/>
</dbReference>
<dbReference type="PANTHER" id="PTHR42755">
    <property type="entry name" value="3-DEOXY-MANNO-OCTULOSONATE CYTIDYLYLTRANSFERASE"/>
    <property type="match status" value="1"/>
</dbReference>
<dbReference type="GO" id="GO:0009245">
    <property type="term" value="P:lipid A biosynthetic process"/>
    <property type="evidence" value="ECO:0007669"/>
    <property type="project" value="TreeGrafter"/>
</dbReference>
<keyword evidence="8" id="KW-0448">Lipopolysaccharide biosynthesis</keyword>
<evidence type="ECO:0000256" key="6">
    <source>
        <dbReference type="ARBA" id="ARBA00031445"/>
    </source>
</evidence>
<evidence type="ECO:0000256" key="1">
    <source>
        <dbReference type="ARBA" id="ARBA00003394"/>
    </source>
</evidence>
<comment type="subcellular location">
    <subcellularLocation>
        <location evidence="8">Cell membrane</location>
    </subcellularLocation>
</comment>
<comment type="similarity">
    <text evidence="8">Belongs to the glycosyltransferase group 1 family.</text>
</comment>
<dbReference type="InterPro" id="IPR007507">
    <property type="entry name" value="Glycos_transf_N"/>
</dbReference>
<dbReference type="Pfam" id="PF04413">
    <property type="entry name" value="Glycos_transf_N"/>
    <property type="match status" value="1"/>
</dbReference>
<organism evidence="10 11">
    <name type="scientific">Aliiruegeria haliotis</name>
    <dbReference type="NCBI Taxonomy" id="1280846"/>
    <lineage>
        <taxon>Bacteria</taxon>
        <taxon>Pseudomonadati</taxon>
        <taxon>Pseudomonadota</taxon>
        <taxon>Alphaproteobacteria</taxon>
        <taxon>Rhodobacterales</taxon>
        <taxon>Roseobacteraceae</taxon>
        <taxon>Aliiruegeria</taxon>
    </lineage>
</organism>
<dbReference type="InterPro" id="IPR038107">
    <property type="entry name" value="Glycos_transf_N_sf"/>
</dbReference>
<evidence type="ECO:0000259" key="9">
    <source>
        <dbReference type="Pfam" id="PF04413"/>
    </source>
</evidence>
<evidence type="ECO:0000256" key="7">
    <source>
        <dbReference type="ARBA" id="ARBA00049183"/>
    </source>
</evidence>
<dbReference type="EC" id="2.4.99.12" evidence="3 8"/>
<evidence type="ECO:0000313" key="10">
    <source>
        <dbReference type="EMBL" id="PRY20917.1"/>
    </source>
</evidence>
<evidence type="ECO:0000256" key="5">
    <source>
        <dbReference type="ARBA" id="ARBA00022679"/>
    </source>
</evidence>
<dbReference type="InterPro" id="IPR039901">
    <property type="entry name" value="Kdotransferase"/>
</dbReference>
<keyword evidence="11" id="KW-1185">Reference proteome</keyword>
<evidence type="ECO:0000313" key="11">
    <source>
        <dbReference type="Proteomes" id="UP000239480"/>
    </source>
</evidence>
<dbReference type="Gene3D" id="3.40.50.11720">
    <property type="entry name" value="3-Deoxy-D-manno-octulosonic-acid transferase, N-terminal domain"/>
    <property type="match status" value="1"/>
</dbReference>
<dbReference type="EMBL" id="PVTD01000011">
    <property type="protein sequence ID" value="PRY20917.1"/>
    <property type="molecule type" value="Genomic_DNA"/>
</dbReference>
<keyword evidence="8" id="KW-0472">Membrane</keyword>
<dbReference type="PANTHER" id="PTHR42755:SF1">
    <property type="entry name" value="3-DEOXY-D-MANNO-OCTULOSONIC ACID TRANSFERASE, MITOCHONDRIAL-RELATED"/>
    <property type="match status" value="1"/>
</dbReference>
<evidence type="ECO:0000256" key="3">
    <source>
        <dbReference type="ARBA" id="ARBA00012621"/>
    </source>
</evidence>
<evidence type="ECO:0000256" key="2">
    <source>
        <dbReference type="ARBA" id="ARBA00004713"/>
    </source>
</evidence>
<accession>A0A2T0RIG3</accession>
<keyword evidence="8" id="KW-1003">Cell membrane</keyword>
<evidence type="ECO:0000256" key="4">
    <source>
        <dbReference type="ARBA" id="ARBA00019077"/>
    </source>
</evidence>
<comment type="caution">
    <text evidence="10">The sequence shown here is derived from an EMBL/GenBank/DDBJ whole genome shotgun (WGS) entry which is preliminary data.</text>
</comment>
<feature type="domain" description="3-deoxy-D-manno-octulosonic-acid transferase N-terminal" evidence="9">
    <location>
        <begin position="36"/>
        <end position="205"/>
    </location>
</feature>
<sequence length="420" mass="46105">MDALTFTRLKARFNASHLNHRIKSQSGDNEDAIREAGERLGRASLPRPDGALAWIHAPDGLDCRCLDDLLERLETQLDPIHVLITAPRRLDTQVLGDDARIIQHFPPEDMPGPIARFLDHWRPDVGIWLDRADKPLLLDGAARYGMTLFLQNASAPRDHHPRARNLERHLFGLFERVLAVNSTEAEKIRTLGAIPARIETTGPLRPISHPPDCNESEREALAAAIDTRPVWMAAMPDPRELDAILVAHGQVRRTAHRSLLLIVPRDDAEGPAMVQDLRNRGWQVASRELDIEPDPNTDIFVADCLEEIGLFYSLSPVSFLGGSLLGAEIPDPMAPASLGSAMIAGPTMGTNADAIRRLRAADACLRIARPEELGDAVIDLLSPDRAATLALHGWDVASEGSQVLDRLSALICASLRDSFA</sequence>
<protein>
    <recommendedName>
        <fullName evidence="4 8">3-deoxy-D-manno-octulosonic acid transferase</fullName>
        <shortName evidence="8">Kdo transferase</shortName>
        <ecNumber evidence="3 8">2.4.99.12</ecNumber>
    </recommendedName>
    <alternativeName>
        <fullName evidence="6 8">Lipid IV(A) 3-deoxy-D-manno-octulosonic acid transferase</fullName>
    </alternativeName>
</protein>
<reference evidence="10 11" key="1">
    <citation type="submission" date="2018-03" db="EMBL/GenBank/DDBJ databases">
        <title>Genomic Encyclopedia of Archaeal and Bacterial Type Strains, Phase II (KMG-II): from individual species to whole genera.</title>
        <authorList>
            <person name="Goeker M."/>
        </authorList>
    </citation>
    <scope>NUCLEOTIDE SEQUENCE [LARGE SCALE GENOMIC DNA]</scope>
    <source>
        <strain evidence="10 11">DSM 29328</strain>
    </source>
</reference>
<comment type="catalytic activity">
    <reaction evidence="7 8">
        <text>lipid IVA (E. coli) + CMP-3-deoxy-beta-D-manno-octulosonate = alpha-Kdo-(2-&gt;6)-lipid IVA (E. coli) + CMP + H(+)</text>
        <dbReference type="Rhea" id="RHEA:28066"/>
        <dbReference type="ChEBI" id="CHEBI:15378"/>
        <dbReference type="ChEBI" id="CHEBI:58603"/>
        <dbReference type="ChEBI" id="CHEBI:60364"/>
        <dbReference type="ChEBI" id="CHEBI:60377"/>
        <dbReference type="ChEBI" id="CHEBI:85987"/>
        <dbReference type="EC" id="2.4.99.12"/>
    </reaction>
</comment>
<gene>
    <name evidence="10" type="ORF">CLV78_11171</name>
</gene>
<comment type="pathway">
    <text evidence="2 8">Bacterial outer membrane biogenesis; LPS core biosynthesis.</text>
</comment>
<dbReference type="UniPathway" id="UPA00958"/>
<dbReference type="RefSeq" id="WP_158263615.1">
    <property type="nucleotide sequence ID" value="NZ_PVTD01000011.1"/>
</dbReference>
<keyword evidence="5 8" id="KW-0808">Transferase</keyword>
<evidence type="ECO:0000256" key="8">
    <source>
        <dbReference type="RuleBase" id="RU365103"/>
    </source>
</evidence>
<dbReference type="Proteomes" id="UP000239480">
    <property type="component" value="Unassembled WGS sequence"/>
</dbReference>
<dbReference type="GO" id="GO:0005886">
    <property type="term" value="C:plasma membrane"/>
    <property type="evidence" value="ECO:0007669"/>
    <property type="project" value="UniProtKB-SubCell"/>
</dbReference>
<comment type="function">
    <text evidence="1 8">Involved in lipopolysaccharide (LPS) biosynthesis. Catalyzes the transfer of 3-deoxy-D-manno-octulosonate (Kdo) residue(s) from CMP-Kdo to lipid IV(A), the tetraacyldisaccharide-1,4'-bisphosphate precursor of lipid A.</text>
</comment>
<dbReference type="AlphaFoldDB" id="A0A2T0RIG3"/>
<dbReference type="OrthoDB" id="9789797at2"/>
<proteinExistence type="inferred from homology"/>
<name>A0A2T0RIG3_9RHOB</name>
<dbReference type="GO" id="GO:0009244">
    <property type="term" value="P:lipopolysaccharide core region biosynthetic process"/>
    <property type="evidence" value="ECO:0007669"/>
    <property type="project" value="UniProtKB-UniRule"/>
</dbReference>
<dbReference type="GO" id="GO:0043842">
    <property type="term" value="F:Kdo transferase activity"/>
    <property type="evidence" value="ECO:0007669"/>
    <property type="project" value="UniProtKB-EC"/>
</dbReference>